<dbReference type="GeneID" id="108237326"/>
<reference evidence="2" key="2">
    <citation type="submission" date="2025-09" db="UniProtKB">
        <authorList>
            <consortium name="Ensembl"/>
        </authorList>
    </citation>
    <scope>IDENTIFICATION</scope>
</reference>
<feature type="transmembrane region" description="Helical" evidence="1">
    <location>
        <begin position="163"/>
        <end position="184"/>
    </location>
</feature>
<dbReference type="Ensembl" id="ENSKMAT00000025748.1">
    <property type="protein sequence ID" value="ENSKMAP00000025428.1"/>
    <property type="gene ID" value="ENSKMAG00000018844.1"/>
</dbReference>
<dbReference type="GeneTree" id="ENSGT00510000052164"/>
<keyword evidence="1" id="KW-0812">Transmembrane</keyword>
<dbReference type="OMA" id="HIWITIP"/>
<organism evidence="2 3">
    <name type="scientific">Kryptolebias marmoratus</name>
    <name type="common">Mangrove killifish</name>
    <name type="synonym">Rivulus marmoratus</name>
    <dbReference type="NCBI Taxonomy" id="37003"/>
    <lineage>
        <taxon>Eukaryota</taxon>
        <taxon>Metazoa</taxon>
        <taxon>Chordata</taxon>
        <taxon>Craniata</taxon>
        <taxon>Vertebrata</taxon>
        <taxon>Euteleostomi</taxon>
        <taxon>Actinopterygii</taxon>
        <taxon>Neopterygii</taxon>
        <taxon>Teleostei</taxon>
        <taxon>Neoteleostei</taxon>
        <taxon>Acanthomorphata</taxon>
        <taxon>Ovalentaria</taxon>
        <taxon>Atherinomorphae</taxon>
        <taxon>Cyprinodontiformes</taxon>
        <taxon>Rivulidae</taxon>
        <taxon>Kryptolebias</taxon>
    </lineage>
</organism>
<dbReference type="OrthoDB" id="8777022at2759"/>
<keyword evidence="1" id="KW-1133">Transmembrane helix</keyword>
<dbReference type="AlphaFoldDB" id="A0A3Q3B740"/>
<feature type="transmembrane region" description="Helical" evidence="1">
    <location>
        <begin position="39"/>
        <end position="60"/>
    </location>
</feature>
<evidence type="ECO:0000313" key="2">
    <source>
        <dbReference type="Ensembl" id="ENSKMAP00000025428.1"/>
    </source>
</evidence>
<accession>A0A3Q3B740</accession>
<reference evidence="2" key="1">
    <citation type="submission" date="2025-08" db="UniProtKB">
        <authorList>
            <consortium name="Ensembl"/>
        </authorList>
    </citation>
    <scope>IDENTIFICATION</scope>
</reference>
<protein>
    <submittedName>
        <fullName evidence="2">Uncharacterized LOC108237326</fullName>
    </submittedName>
</protein>
<dbReference type="Proteomes" id="UP000264800">
    <property type="component" value="Unplaced"/>
</dbReference>
<keyword evidence="1" id="KW-0472">Membrane</keyword>
<proteinExistence type="predicted"/>
<feature type="transmembrane region" description="Helical" evidence="1">
    <location>
        <begin position="102"/>
        <end position="122"/>
    </location>
</feature>
<evidence type="ECO:0000313" key="3">
    <source>
        <dbReference type="Proteomes" id="UP000264800"/>
    </source>
</evidence>
<keyword evidence="3" id="KW-1185">Reference proteome</keyword>
<evidence type="ECO:0000256" key="1">
    <source>
        <dbReference type="SAM" id="Phobius"/>
    </source>
</evidence>
<feature type="transmembrane region" description="Helical" evidence="1">
    <location>
        <begin position="66"/>
        <end position="90"/>
    </location>
</feature>
<dbReference type="KEGG" id="kmr:108237326"/>
<sequence length="205" mass="22378">MSAELLPVREPDGTTEAVQGISVGGSKPLHRFLKGQPKIIGIAVLIMGVSFVTVSIAITSDHYGDHIWITIPPGIFLGTLFIICGILYILTEHNPTKKTVTISLALSIVTILAACWTLLHIMGDFHIASGVYDYEFHYNETETDRLWRTHYNVMGVTLEAVHAVYSFVAVIIFIIMSVLAGAALRSTKTQAIVVMNVTAPETPVE</sequence>
<name>A0A3Q3B740_KRYMA</name>
<dbReference type="RefSeq" id="XP_017274160.1">
    <property type="nucleotide sequence ID" value="XM_017418671.3"/>
</dbReference>